<protein>
    <submittedName>
        <fullName evidence="2">Uncharacterized protein</fullName>
    </submittedName>
</protein>
<dbReference type="EMBL" id="WUQX01000001">
    <property type="protein sequence ID" value="MXP76384.1"/>
    <property type="molecule type" value="Genomic_DNA"/>
</dbReference>
<dbReference type="AlphaFoldDB" id="A0A7X3MH99"/>
<dbReference type="Proteomes" id="UP000460412">
    <property type="component" value="Unassembled WGS sequence"/>
</dbReference>
<feature type="transmembrane region" description="Helical" evidence="1">
    <location>
        <begin position="51"/>
        <end position="73"/>
    </location>
</feature>
<accession>A0A7X3MH99</accession>
<keyword evidence="3" id="KW-1185">Reference proteome</keyword>
<proteinExistence type="predicted"/>
<organism evidence="2 3">
    <name type="scientific">Sporofaciens musculi</name>
    <dbReference type="NCBI Taxonomy" id="2681861"/>
    <lineage>
        <taxon>Bacteria</taxon>
        <taxon>Bacillati</taxon>
        <taxon>Bacillota</taxon>
        <taxon>Clostridia</taxon>
        <taxon>Lachnospirales</taxon>
        <taxon>Lachnospiraceae</taxon>
        <taxon>Sporofaciens</taxon>
    </lineage>
</organism>
<feature type="transmembrane region" description="Helical" evidence="1">
    <location>
        <begin position="227"/>
        <end position="247"/>
    </location>
</feature>
<sequence length="252" mass="26711">MLGIMKNGLRERLRRKDIYVIMALGLLLVFLCMSGTVTLSIDGIPVTETRLLLPFVLNVASVIGGGMAVALSLRTIPNEYERKTSHLVWMRGISQWNYHGQLALANVISSVAALFILYVGVMAYAGIKGETGILLRSIPGFLVFASGTAGVSLFTSAMSLALPEMAAGTLSAILMLAGTMQPVIRTLSGIVSGVSRGILRGILVLTPDLYGAAAQAGKFLLGEKVEVHSILGGLLFLYAGAVLVLVIHRKEA</sequence>
<reference evidence="2 3" key="1">
    <citation type="submission" date="2019-12" db="EMBL/GenBank/DDBJ databases">
        <title>Sporaefaciens musculi gen. nov., sp. nov., a novel bacterium isolated from the caecum of an obese mouse.</title>
        <authorList>
            <person name="Rasmussen T.S."/>
            <person name="Streidl T."/>
            <person name="Hitch T.C.A."/>
            <person name="Wortmann E."/>
            <person name="Deptula P."/>
            <person name="Hansen M."/>
            <person name="Nielsen D.S."/>
            <person name="Clavel T."/>
            <person name="Vogensen F.K."/>
        </authorList>
    </citation>
    <scope>NUCLEOTIDE SEQUENCE [LARGE SCALE GENOMIC DNA]</scope>
    <source>
        <strain evidence="2 3">WCA-9-b2</strain>
    </source>
</reference>
<comment type="caution">
    <text evidence="2">The sequence shown here is derived from an EMBL/GenBank/DDBJ whole genome shotgun (WGS) entry which is preliminary data.</text>
</comment>
<feature type="transmembrane region" description="Helical" evidence="1">
    <location>
        <begin position="133"/>
        <end position="154"/>
    </location>
</feature>
<dbReference type="RefSeq" id="WP_159751523.1">
    <property type="nucleotide sequence ID" value="NZ_CASZNZ010000019.1"/>
</dbReference>
<feature type="transmembrane region" description="Helical" evidence="1">
    <location>
        <begin position="20"/>
        <end position="39"/>
    </location>
</feature>
<name>A0A7X3MH99_9FIRM</name>
<keyword evidence="1" id="KW-0812">Transmembrane</keyword>
<evidence type="ECO:0000313" key="3">
    <source>
        <dbReference type="Proteomes" id="UP000460412"/>
    </source>
</evidence>
<gene>
    <name evidence="2" type="ORF">GN277_13570</name>
</gene>
<evidence type="ECO:0000256" key="1">
    <source>
        <dbReference type="SAM" id="Phobius"/>
    </source>
</evidence>
<feature type="transmembrane region" description="Helical" evidence="1">
    <location>
        <begin position="103"/>
        <end position="127"/>
    </location>
</feature>
<keyword evidence="1" id="KW-1133">Transmembrane helix</keyword>
<keyword evidence="1" id="KW-0472">Membrane</keyword>
<evidence type="ECO:0000313" key="2">
    <source>
        <dbReference type="EMBL" id="MXP76384.1"/>
    </source>
</evidence>